<gene>
    <name evidence="2" type="ORF">H1R20_g12903</name>
</gene>
<reference evidence="2" key="1">
    <citation type="submission" date="2022-06" db="EMBL/GenBank/DDBJ databases">
        <title>Genome Sequence of Candolleomyces eurysporus.</title>
        <authorList>
            <person name="Buettner E."/>
        </authorList>
    </citation>
    <scope>NUCLEOTIDE SEQUENCE</scope>
    <source>
        <strain evidence="2">VTCC 930004</strain>
    </source>
</reference>
<dbReference type="Proteomes" id="UP001140091">
    <property type="component" value="Unassembled WGS sequence"/>
</dbReference>
<proteinExistence type="predicted"/>
<dbReference type="OrthoDB" id="3257338at2759"/>
<feature type="non-terminal residue" evidence="2">
    <location>
        <position position="212"/>
    </location>
</feature>
<protein>
    <submittedName>
        <fullName evidence="2">Uncharacterized protein</fullName>
    </submittedName>
</protein>
<evidence type="ECO:0000313" key="2">
    <source>
        <dbReference type="EMBL" id="KAJ2924199.1"/>
    </source>
</evidence>
<evidence type="ECO:0000256" key="1">
    <source>
        <dbReference type="SAM" id="MobiDB-lite"/>
    </source>
</evidence>
<feature type="region of interest" description="Disordered" evidence="1">
    <location>
        <begin position="1"/>
        <end position="39"/>
    </location>
</feature>
<organism evidence="2 3">
    <name type="scientific">Candolleomyces eurysporus</name>
    <dbReference type="NCBI Taxonomy" id="2828524"/>
    <lineage>
        <taxon>Eukaryota</taxon>
        <taxon>Fungi</taxon>
        <taxon>Dikarya</taxon>
        <taxon>Basidiomycota</taxon>
        <taxon>Agaricomycotina</taxon>
        <taxon>Agaricomycetes</taxon>
        <taxon>Agaricomycetidae</taxon>
        <taxon>Agaricales</taxon>
        <taxon>Agaricineae</taxon>
        <taxon>Psathyrellaceae</taxon>
        <taxon>Candolleomyces</taxon>
    </lineage>
</organism>
<comment type="caution">
    <text evidence="2">The sequence shown here is derived from an EMBL/GenBank/DDBJ whole genome shotgun (WGS) entry which is preliminary data.</text>
</comment>
<accession>A0A9W8IYL9</accession>
<keyword evidence="3" id="KW-1185">Reference proteome</keyword>
<evidence type="ECO:0000313" key="3">
    <source>
        <dbReference type="Proteomes" id="UP001140091"/>
    </source>
</evidence>
<dbReference type="EMBL" id="JANBPK010001239">
    <property type="protein sequence ID" value="KAJ2924199.1"/>
    <property type="molecule type" value="Genomic_DNA"/>
</dbReference>
<name>A0A9W8IYL9_9AGAR</name>
<dbReference type="AlphaFoldDB" id="A0A9W8IYL9"/>
<feature type="compositionally biased region" description="Basic residues" evidence="1">
    <location>
        <begin position="1"/>
        <end position="11"/>
    </location>
</feature>
<sequence>MSFSKGKRGKSGKGVVFHDLPPLKEDPGASGGGDRAGYHEVHTSYNERGSDVEARASTLYVPEKLAKEDEASILAGDWDMVHAEVTPSVLILQALGLEEAIRRHLIEVRDLGQHATDLQLSELLEEANSLRRKFKSWEKLQAVHMPTVTPHRQSSGEEAGGSSKNVKELRLFLPSEIIGKIPFPTRLAQHEFQYRFAQAHTTLRDLKEEIIV</sequence>